<dbReference type="CDD" id="cd00138">
    <property type="entry name" value="PLDc_SF"/>
    <property type="match status" value="1"/>
</dbReference>
<gene>
    <name evidence="2" type="ORF">MFIFM68171_04011</name>
</gene>
<sequence length="505" mass="56012">MSCPPSFAPEFLRRLQSQHSAAAHLANAELPNYRFHDASDQALLVTRSAPLSFQLGTGASIFTDCLIPAITSARSEVIIVTCFWAPSKTLTALRDALARLATHRRALIDDALSRGSRPIPPLSIRICLSSRSLLQKLLHPQSRSGYVYPPSSWSRQLGLPDAALLEAGAIQLQVKSLFFLPFSVMHPKFIIIDRQRAFVPSCNVSWEPWLEGCVEIRGDAVRALMSFYSRTWEEGTLDFRQPLESGVDEADVLDSRQAHLILVPSTAHHRTALPGPPATLPTLLLPSPCHRNPHFRPLPWQKHPEPPSTPLNIALLQLFGQARQSIYIQTPNMTCEPVVVALLDALGRGADVTIVTSRNMMLLEQLITAGTTTTWCIRSLVRRFRRLKAASDRDLEAGRRSLGQLRISYFRARSEARRGGREGLPLLTSDSSGEEPVHSHLKLTVVDHEYTVLGSGNMDRASWYTSQELGILFHDSGFAEAVMVGVNTVLEGRLDLVFESDESRD</sequence>
<dbReference type="Gene3D" id="3.30.870.10">
    <property type="entry name" value="Endonuclease Chain A"/>
    <property type="match status" value="2"/>
</dbReference>
<dbReference type="RefSeq" id="XP_070915532.1">
    <property type="nucleotide sequence ID" value="XM_071059431.1"/>
</dbReference>
<name>A0ABQ0G7T1_9PEZI</name>
<dbReference type="Pfam" id="PF13091">
    <property type="entry name" value="PLDc_2"/>
    <property type="match status" value="1"/>
</dbReference>
<dbReference type="Proteomes" id="UP001628179">
    <property type="component" value="Unassembled WGS sequence"/>
</dbReference>
<dbReference type="PROSITE" id="PS50035">
    <property type="entry name" value="PLD"/>
    <property type="match status" value="2"/>
</dbReference>
<reference evidence="2 3" key="1">
    <citation type="submission" date="2024-09" db="EMBL/GenBank/DDBJ databases">
        <title>Itraconazole resistance in Madurella fahalii resulting from another homologue of gene encoding cytochrome P450 14-alpha sterol demethylase (CYP51).</title>
        <authorList>
            <person name="Yoshioka I."/>
            <person name="Fahal A.H."/>
            <person name="Kaneko S."/>
            <person name="Yaguchi T."/>
        </authorList>
    </citation>
    <scope>NUCLEOTIDE SEQUENCE [LARGE SCALE GENOMIC DNA]</scope>
    <source>
        <strain evidence="2 3">IFM 68171</strain>
    </source>
</reference>
<organism evidence="2 3">
    <name type="scientific">Madurella fahalii</name>
    <dbReference type="NCBI Taxonomy" id="1157608"/>
    <lineage>
        <taxon>Eukaryota</taxon>
        <taxon>Fungi</taxon>
        <taxon>Dikarya</taxon>
        <taxon>Ascomycota</taxon>
        <taxon>Pezizomycotina</taxon>
        <taxon>Sordariomycetes</taxon>
        <taxon>Sordariomycetidae</taxon>
        <taxon>Sordariales</taxon>
        <taxon>Sordariales incertae sedis</taxon>
        <taxon>Madurella</taxon>
    </lineage>
</organism>
<dbReference type="InterPro" id="IPR025202">
    <property type="entry name" value="PLD-like_dom"/>
</dbReference>
<evidence type="ECO:0000313" key="2">
    <source>
        <dbReference type="EMBL" id="GAB1313801.1"/>
    </source>
</evidence>
<evidence type="ECO:0000259" key="1">
    <source>
        <dbReference type="PROSITE" id="PS50035"/>
    </source>
</evidence>
<comment type="caution">
    <text evidence="2">The sequence shown here is derived from an EMBL/GenBank/DDBJ whole genome shotgun (WGS) entry which is preliminary data.</text>
</comment>
<dbReference type="InterPro" id="IPR001736">
    <property type="entry name" value="PLipase_D/transphosphatidylase"/>
</dbReference>
<dbReference type="PANTHER" id="PTHR21248:SF11">
    <property type="entry name" value="PLD PHOSPHODIESTERASE DOMAIN-CONTAINING PROTEIN"/>
    <property type="match status" value="1"/>
</dbReference>
<accession>A0ABQ0G7T1</accession>
<feature type="domain" description="PLD phosphodiesterase" evidence="1">
    <location>
        <begin position="440"/>
        <end position="462"/>
    </location>
</feature>
<evidence type="ECO:0000313" key="3">
    <source>
        <dbReference type="Proteomes" id="UP001628179"/>
    </source>
</evidence>
<dbReference type="EMBL" id="BAAFSV010000002">
    <property type="protein sequence ID" value="GAB1313801.1"/>
    <property type="molecule type" value="Genomic_DNA"/>
</dbReference>
<protein>
    <recommendedName>
        <fullName evidence="1">PLD phosphodiesterase domain-containing protein</fullName>
    </recommendedName>
</protein>
<dbReference type="SUPFAM" id="SSF56024">
    <property type="entry name" value="Phospholipase D/nuclease"/>
    <property type="match status" value="2"/>
</dbReference>
<keyword evidence="3" id="KW-1185">Reference proteome</keyword>
<dbReference type="GeneID" id="98174754"/>
<proteinExistence type="predicted"/>
<feature type="domain" description="PLD phosphodiesterase" evidence="1">
    <location>
        <begin position="181"/>
        <end position="208"/>
    </location>
</feature>
<dbReference type="PANTHER" id="PTHR21248">
    <property type="entry name" value="CARDIOLIPIN SYNTHASE"/>
    <property type="match status" value="1"/>
</dbReference>